<dbReference type="InterPro" id="IPR050491">
    <property type="entry name" value="AmpC-like"/>
</dbReference>
<evidence type="ECO:0000256" key="1">
    <source>
        <dbReference type="ARBA" id="ARBA00004370"/>
    </source>
</evidence>
<dbReference type="PANTHER" id="PTHR46825">
    <property type="entry name" value="D-ALANYL-D-ALANINE-CARBOXYPEPTIDASE/ENDOPEPTIDASE AMPH"/>
    <property type="match status" value="1"/>
</dbReference>
<dbReference type="InterPro" id="IPR012338">
    <property type="entry name" value="Beta-lactam/transpept-like"/>
</dbReference>
<accession>A0A7G9QX95</accession>
<dbReference type="KEGG" id="tbv:H9L17_07580"/>
<evidence type="ECO:0000313" key="5">
    <source>
        <dbReference type="Proteomes" id="UP000515977"/>
    </source>
</evidence>
<evidence type="ECO:0000259" key="3">
    <source>
        <dbReference type="Pfam" id="PF00144"/>
    </source>
</evidence>
<dbReference type="Pfam" id="PF00144">
    <property type="entry name" value="Beta-lactamase"/>
    <property type="match status" value="1"/>
</dbReference>
<dbReference type="Proteomes" id="UP000515977">
    <property type="component" value="Chromosome"/>
</dbReference>
<sequence>MKSLAFAFALLTTAAAPPPEINAPARPAAEAPGSQAHRAEALLTRLREQHELPALAAVVVRSDTTLDLAATGLRRQGKPEKVEPTDRFHLGSMGKAITATVIARLVEEGTLSWTTRPVDVFPELAKTIHPDYRNVTIEQLLRHQGGTPKYDSIAEIKGATARASSGSARDQRRAFSVWLLQQRPYVTPGTRLEYSNAGYPVAAAMAEAVTGEAWESLVESRLARPLGIHLTHGLPARGDSPQPWGHTAKPAFFGMASHQNVVEPQPPGDGWALSVIFEPAGDYSLSLADYATFLKLHLAGLAGRDGLLKASSIRHLHAGSIPPLHDGPDEYAMGWFLREFDGMEAHWFTGATKAFFSRVIMLPERDIAVAVLTNTGNEAAITATREAAMELLRLHDQPDAR</sequence>
<evidence type="ECO:0000313" key="4">
    <source>
        <dbReference type="EMBL" id="QNN47970.1"/>
    </source>
</evidence>
<comment type="subcellular location">
    <subcellularLocation>
        <location evidence="1">Membrane</location>
    </subcellularLocation>
</comment>
<reference evidence="4 5" key="1">
    <citation type="submission" date="2020-08" db="EMBL/GenBank/DDBJ databases">
        <title>Genome sequence of Thermomonas brevis KACC 16975T.</title>
        <authorList>
            <person name="Hyun D.-W."/>
            <person name="Bae J.-W."/>
        </authorList>
    </citation>
    <scope>NUCLEOTIDE SEQUENCE [LARGE SCALE GENOMIC DNA]</scope>
    <source>
        <strain evidence="4 5">KACC 16975</strain>
    </source>
</reference>
<dbReference type="InterPro" id="IPR001466">
    <property type="entry name" value="Beta-lactam-related"/>
</dbReference>
<dbReference type="EMBL" id="CP060711">
    <property type="protein sequence ID" value="QNN47970.1"/>
    <property type="molecule type" value="Genomic_DNA"/>
</dbReference>
<keyword evidence="2" id="KW-0472">Membrane</keyword>
<keyword evidence="5" id="KW-1185">Reference proteome</keyword>
<gene>
    <name evidence="4" type="ORF">H9L17_07580</name>
</gene>
<dbReference type="GO" id="GO:0016020">
    <property type="term" value="C:membrane"/>
    <property type="evidence" value="ECO:0007669"/>
    <property type="project" value="UniProtKB-SubCell"/>
</dbReference>
<protein>
    <submittedName>
        <fullName evidence="4">Beta-lactamase family protein</fullName>
    </submittedName>
</protein>
<dbReference type="AlphaFoldDB" id="A0A7G9QX95"/>
<dbReference type="SUPFAM" id="SSF56601">
    <property type="entry name" value="beta-lactamase/transpeptidase-like"/>
    <property type="match status" value="1"/>
</dbReference>
<feature type="domain" description="Beta-lactamase-related" evidence="3">
    <location>
        <begin position="40"/>
        <end position="385"/>
    </location>
</feature>
<dbReference type="RefSeq" id="WP_187571713.1">
    <property type="nucleotide sequence ID" value="NZ_CP060711.1"/>
</dbReference>
<evidence type="ECO:0000256" key="2">
    <source>
        <dbReference type="ARBA" id="ARBA00023136"/>
    </source>
</evidence>
<proteinExistence type="predicted"/>
<dbReference type="Gene3D" id="3.40.710.10">
    <property type="entry name" value="DD-peptidase/beta-lactamase superfamily"/>
    <property type="match status" value="1"/>
</dbReference>
<organism evidence="4 5">
    <name type="scientific">Thermomonas brevis</name>
    <dbReference type="NCBI Taxonomy" id="215691"/>
    <lineage>
        <taxon>Bacteria</taxon>
        <taxon>Pseudomonadati</taxon>
        <taxon>Pseudomonadota</taxon>
        <taxon>Gammaproteobacteria</taxon>
        <taxon>Lysobacterales</taxon>
        <taxon>Lysobacteraceae</taxon>
        <taxon>Thermomonas</taxon>
    </lineage>
</organism>
<dbReference type="PANTHER" id="PTHR46825:SF11">
    <property type="entry name" value="PENICILLIN-BINDING PROTEIN 4"/>
    <property type="match status" value="1"/>
</dbReference>
<name>A0A7G9QX95_9GAMM</name>